<dbReference type="InterPro" id="IPR036513">
    <property type="entry name" value="STAS_dom_sf"/>
</dbReference>
<keyword evidence="8" id="KW-1185">Reference proteome</keyword>
<feature type="transmembrane region" description="Helical" evidence="5">
    <location>
        <begin position="113"/>
        <end position="138"/>
    </location>
</feature>
<feature type="transmembrane region" description="Helical" evidence="5">
    <location>
        <begin position="87"/>
        <end position="107"/>
    </location>
</feature>
<dbReference type="SUPFAM" id="SSF52091">
    <property type="entry name" value="SpoIIaa-like"/>
    <property type="match status" value="1"/>
</dbReference>
<dbReference type="AlphaFoldDB" id="A0A975CIL8"/>
<dbReference type="Gene3D" id="3.30.750.24">
    <property type="entry name" value="STAS domain"/>
    <property type="match status" value="1"/>
</dbReference>
<evidence type="ECO:0000256" key="1">
    <source>
        <dbReference type="ARBA" id="ARBA00004141"/>
    </source>
</evidence>
<dbReference type="PROSITE" id="PS50801">
    <property type="entry name" value="STAS"/>
    <property type="match status" value="1"/>
</dbReference>
<name>A0A975CIL8_9BURK</name>
<dbReference type="InterPro" id="IPR002645">
    <property type="entry name" value="STAS_dom"/>
</dbReference>
<proteinExistence type="predicted"/>
<evidence type="ECO:0000256" key="2">
    <source>
        <dbReference type="ARBA" id="ARBA00022692"/>
    </source>
</evidence>
<dbReference type="RefSeq" id="WP_208010351.1">
    <property type="nucleotide sequence ID" value="NZ_CP071796.1"/>
</dbReference>
<feature type="transmembrane region" description="Helical" evidence="5">
    <location>
        <begin position="271"/>
        <end position="290"/>
    </location>
</feature>
<feature type="transmembrane region" description="Helical" evidence="5">
    <location>
        <begin position="218"/>
        <end position="235"/>
    </location>
</feature>
<dbReference type="GO" id="GO:0055085">
    <property type="term" value="P:transmembrane transport"/>
    <property type="evidence" value="ECO:0007669"/>
    <property type="project" value="InterPro"/>
</dbReference>
<evidence type="ECO:0000313" key="7">
    <source>
        <dbReference type="EMBL" id="QTD46452.1"/>
    </source>
</evidence>
<dbReference type="GO" id="GO:0016020">
    <property type="term" value="C:membrane"/>
    <property type="evidence" value="ECO:0007669"/>
    <property type="project" value="UniProtKB-SubCell"/>
</dbReference>
<evidence type="ECO:0000256" key="4">
    <source>
        <dbReference type="ARBA" id="ARBA00023136"/>
    </source>
</evidence>
<evidence type="ECO:0000256" key="3">
    <source>
        <dbReference type="ARBA" id="ARBA00022989"/>
    </source>
</evidence>
<keyword evidence="4 5" id="KW-0472">Membrane</keyword>
<dbReference type="Pfam" id="PF01740">
    <property type="entry name" value="STAS"/>
    <property type="match status" value="1"/>
</dbReference>
<organism evidence="7 8">
    <name type="scientific">Ottowia testudinis</name>
    <dbReference type="NCBI Taxonomy" id="2816950"/>
    <lineage>
        <taxon>Bacteria</taxon>
        <taxon>Pseudomonadati</taxon>
        <taxon>Pseudomonadota</taxon>
        <taxon>Betaproteobacteria</taxon>
        <taxon>Burkholderiales</taxon>
        <taxon>Comamonadaceae</taxon>
        <taxon>Ottowia</taxon>
    </lineage>
</organism>
<gene>
    <name evidence="7" type="ORF">J1M35_06090</name>
</gene>
<feature type="transmembrane region" description="Helical" evidence="5">
    <location>
        <begin position="344"/>
        <end position="364"/>
    </location>
</feature>
<feature type="domain" description="STAS" evidence="6">
    <location>
        <begin position="456"/>
        <end position="571"/>
    </location>
</feature>
<feature type="transmembrane region" description="Helical" evidence="5">
    <location>
        <begin position="400"/>
        <end position="432"/>
    </location>
</feature>
<dbReference type="Proteomes" id="UP000663903">
    <property type="component" value="Chromosome"/>
</dbReference>
<evidence type="ECO:0000256" key="5">
    <source>
        <dbReference type="SAM" id="Phobius"/>
    </source>
</evidence>
<dbReference type="PANTHER" id="PTHR11814">
    <property type="entry name" value="SULFATE TRANSPORTER"/>
    <property type="match status" value="1"/>
</dbReference>
<feature type="transmembrane region" description="Helical" evidence="5">
    <location>
        <begin position="370"/>
        <end position="393"/>
    </location>
</feature>
<dbReference type="InterPro" id="IPR001902">
    <property type="entry name" value="SLC26A/SulP_fam"/>
</dbReference>
<evidence type="ECO:0000313" key="8">
    <source>
        <dbReference type="Proteomes" id="UP000663903"/>
    </source>
</evidence>
<sequence length="585" mass="62041">MNGAPASPPLPPAPRWMRGLPGLYVLLNYRREWLAHDVVAGLVLSTVLVPVGMGYAEAAGVPAIHGLYATIVPLLVYALLGPSRFMVLGPDSTLAAVIATLILPLAGGSVDRALALAAVLALLSGGFLLLAGVARLGVMADLFSKPIRLGFFNAIALTVIISQLPKLLGFSAAVNGSVDRVVAMVDGFMDGRGNPLSMAIGLGCLALILGLRRWRPRWPGVLIAVVLATALSSLLDWPGTAGIDVVGPVERGLPELKLPFSLVTLADLRKLVPGAAIIALLVFTDTSLLSRALAARGGTRVSPDQEMLALGGANLVTALFQGFPISSSRSRTPVAEAAGARTQLTSLVGAAVIVLLLVLAPGLIKDLPQAALGTVVITACLSFADWPGMAALLRQRPVEFMLALASFVGVVFFGVIEGVAGAIALSMLVMVWNAWHPYHTVLVRVDGMKGYHDVTRHPDGRFVPGLVLFRWDEQLFFANADLFREAVLRAVDDAATPTQQVVVAAEAVNDIDVTAADMLAELDQELKARGIDLQFAGLPGHVRDLIIRYGLSPRFDAEHFHPTLGNAVSRYRRAHSVDWKDWDES</sequence>
<accession>A0A975CIL8</accession>
<keyword evidence="2 5" id="KW-0812">Transmembrane</keyword>
<protein>
    <submittedName>
        <fullName evidence="7">SulP family inorganic anion transporter</fullName>
    </submittedName>
</protein>
<feature type="transmembrane region" description="Helical" evidence="5">
    <location>
        <begin position="59"/>
        <end position="80"/>
    </location>
</feature>
<keyword evidence="3 5" id="KW-1133">Transmembrane helix</keyword>
<dbReference type="InterPro" id="IPR011547">
    <property type="entry name" value="SLC26A/SulP_dom"/>
</dbReference>
<feature type="transmembrane region" description="Helical" evidence="5">
    <location>
        <begin position="194"/>
        <end position="211"/>
    </location>
</feature>
<dbReference type="CDD" id="cd07042">
    <property type="entry name" value="STAS_SulP_like_sulfate_transporter"/>
    <property type="match status" value="1"/>
</dbReference>
<dbReference type="EMBL" id="CP071796">
    <property type="protein sequence ID" value="QTD46452.1"/>
    <property type="molecule type" value="Genomic_DNA"/>
</dbReference>
<evidence type="ECO:0000259" key="6">
    <source>
        <dbReference type="PROSITE" id="PS50801"/>
    </source>
</evidence>
<dbReference type="KEGG" id="otd:J1M35_06090"/>
<feature type="transmembrane region" description="Helical" evidence="5">
    <location>
        <begin position="150"/>
        <end position="174"/>
    </location>
</feature>
<reference evidence="7" key="1">
    <citation type="submission" date="2021-03" db="EMBL/GenBank/DDBJ databases">
        <title>Ottowia sp. 27C isolated from the cloaca of a Giant Asian pond turtle (Heosemys grandis).</title>
        <authorList>
            <person name="Spergser J."/>
            <person name="Busse H.-J."/>
        </authorList>
    </citation>
    <scope>NUCLEOTIDE SEQUENCE</scope>
    <source>
        <strain evidence="7">27C</strain>
    </source>
</reference>
<dbReference type="Pfam" id="PF00916">
    <property type="entry name" value="Sulfate_transp"/>
    <property type="match status" value="1"/>
</dbReference>
<comment type="subcellular location">
    <subcellularLocation>
        <location evidence="1">Membrane</location>
        <topology evidence="1">Multi-pass membrane protein</topology>
    </subcellularLocation>
</comment>